<dbReference type="NCBIfam" id="NF006020">
    <property type="entry name" value="PRK08162.1"/>
    <property type="match status" value="1"/>
</dbReference>
<dbReference type="Pfam" id="PF00501">
    <property type="entry name" value="AMP-binding"/>
    <property type="match status" value="1"/>
</dbReference>
<dbReference type="PANTHER" id="PTHR43859">
    <property type="entry name" value="ACYL-ACTIVATING ENZYME"/>
    <property type="match status" value="1"/>
</dbReference>
<keyword evidence="4" id="KW-0443">Lipid metabolism</keyword>
<protein>
    <submittedName>
        <fullName evidence="7">Acyl-CoA synthetase</fullName>
    </submittedName>
</protein>
<proteinExistence type="inferred from homology"/>
<evidence type="ECO:0000313" key="7">
    <source>
        <dbReference type="EMBL" id="MDK2125951.1"/>
    </source>
</evidence>
<evidence type="ECO:0000256" key="3">
    <source>
        <dbReference type="ARBA" id="ARBA00022832"/>
    </source>
</evidence>
<feature type="domain" description="AMP-binding enzyme C-terminal" evidence="6">
    <location>
        <begin position="453"/>
        <end position="528"/>
    </location>
</feature>
<comment type="caution">
    <text evidence="7">The sequence shown here is derived from an EMBL/GenBank/DDBJ whole genome shotgun (WGS) entry which is preliminary data.</text>
</comment>
<evidence type="ECO:0000313" key="8">
    <source>
        <dbReference type="Proteomes" id="UP001172778"/>
    </source>
</evidence>
<keyword evidence="8" id="KW-1185">Reference proteome</keyword>
<evidence type="ECO:0000256" key="2">
    <source>
        <dbReference type="ARBA" id="ARBA00022598"/>
    </source>
</evidence>
<keyword evidence="3" id="KW-0276">Fatty acid metabolism</keyword>
<feature type="domain" description="AMP-dependent synthetase/ligase" evidence="5">
    <location>
        <begin position="27"/>
        <end position="403"/>
    </location>
</feature>
<dbReference type="CDD" id="cd12118">
    <property type="entry name" value="ttLC_FACS_AEE21_like"/>
    <property type="match status" value="1"/>
</dbReference>
<dbReference type="Proteomes" id="UP001172778">
    <property type="component" value="Unassembled WGS sequence"/>
</dbReference>
<reference evidence="7" key="1">
    <citation type="submission" date="2023-03" db="EMBL/GenBank/DDBJ databases">
        <title>Chitinimonas shenzhenensis gen. nov., sp. nov., a novel member of family Burkholderiaceae isolated from activated sludge collected in Shen Zhen, China.</title>
        <authorList>
            <person name="Wang X."/>
        </authorList>
    </citation>
    <scope>NUCLEOTIDE SEQUENCE</scope>
    <source>
        <strain evidence="7">DQS-5</strain>
    </source>
</reference>
<dbReference type="InterPro" id="IPR025110">
    <property type="entry name" value="AMP-bd_C"/>
</dbReference>
<evidence type="ECO:0000256" key="4">
    <source>
        <dbReference type="ARBA" id="ARBA00023098"/>
    </source>
</evidence>
<dbReference type="RefSeq" id="WP_284102265.1">
    <property type="nucleotide sequence ID" value="NZ_JARRAF010000027.1"/>
</dbReference>
<sequence length="542" mass="59132">MTSAYDLDLPKNPANYLPLSPLSFLPRSAMLWPDKTAVIHGSQRFSWAQMYARSRRLASALAQRGIGRGQTVAILAPNIPAMIDAHFGVPMCGAVLNTLNYRLDPATIAFQLEHGEARVLLCDSEFVPLAQAALALVKVRPLLVNIVDAQADFGQRLQGLDYEALLAEGDPDYDWPAPQDEWEAISLNYTSGTTGNPKGVVYHHRGAYLNAMSNALATGMSHATVKLWSLPMFHCNGWCFVWTLAAIGGTSVCLRRVEAETMFALIAEQGVNYMCGAAVVLSLFINAPATVRRTFAHTVHFNAAAAPVPVPIIRAAEAIGFKVQHLYGLTETYGPATLCLWKEEFSLLPEPEQAAILRRQGVAYPMLEAVTVLDPATMQPVPADGETLGEVMFRGNIVMKGYLKNPAASAEAFRDGWFHSGDLGVLHPDGYIELKDRSKDIIISGGENIASIEVEAALYQHPAVLEAAVVALPDEKWGEVPCAFVMLKPGVVSIDETELRNFCRDRLAGYKVPKRFVFGELPKTSTGKVQKFLLRDRAKAGL</sequence>
<accession>A0ABT7E0Y9</accession>
<dbReference type="Gene3D" id="3.40.50.12780">
    <property type="entry name" value="N-terminal domain of ligase-like"/>
    <property type="match status" value="1"/>
</dbReference>
<name>A0ABT7E0Y9_9NEIS</name>
<keyword evidence="2" id="KW-0436">Ligase</keyword>
<dbReference type="InterPro" id="IPR020845">
    <property type="entry name" value="AMP-binding_CS"/>
</dbReference>
<comment type="similarity">
    <text evidence="1">Belongs to the ATP-dependent AMP-binding enzyme family.</text>
</comment>
<dbReference type="PANTHER" id="PTHR43859:SF4">
    <property type="entry name" value="BUTANOATE--COA LIGASE AAE1-RELATED"/>
    <property type="match status" value="1"/>
</dbReference>
<evidence type="ECO:0000259" key="5">
    <source>
        <dbReference type="Pfam" id="PF00501"/>
    </source>
</evidence>
<dbReference type="SUPFAM" id="SSF56801">
    <property type="entry name" value="Acetyl-CoA synthetase-like"/>
    <property type="match status" value="1"/>
</dbReference>
<dbReference type="PROSITE" id="PS00455">
    <property type="entry name" value="AMP_BINDING"/>
    <property type="match status" value="1"/>
</dbReference>
<dbReference type="Pfam" id="PF13193">
    <property type="entry name" value="AMP-binding_C"/>
    <property type="match status" value="1"/>
</dbReference>
<dbReference type="Gene3D" id="3.30.300.30">
    <property type="match status" value="1"/>
</dbReference>
<dbReference type="InterPro" id="IPR045851">
    <property type="entry name" value="AMP-bd_C_sf"/>
</dbReference>
<evidence type="ECO:0000259" key="6">
    <source>
        <dbReference type="Pfam" id="PF13193"/>
    </source>
</evidence>
<gene>
    <name evidence="7" type="ORF">PZA18_18045</name>
</gene>
<organism evidence="7 8">
    <name type="scientific">Parachitinimonas caeni</name>
    <dbReference type="NCBI Taxonomy" id="3031301"/>
    <lineage>
        <taxon>Bacteria</taxon>
        <taxon>Pseudomonadati</taxon>
        <taxon>Pseudomonadota</taxon>
        <taxon>Betaproteobacteria</taxon>
        <taxon>Neisseriales</taxon>
        <taxon>Chitinibacteraceae</taxon>
        <taxon>Parachitinimonas</taxon>
    </lineage>
</organism>
<dbReference type="InterPro" id="IPR042099">
    <property type="entry name" value="ANL_N_sf"/>
</dbReference>
<dbReference type="EMBL" id="JARRAF010000027">
    <property type="protein sequence ID" value="MDK2125951.1"/>
    <property type="molecule type" value="Genomic_DNA"/>
</dbReference>
<evidence type="ECO:0000256" key="1">
    <source>
        <dbReference type="ARBA" id="ARBA00006432"/>
    </source>
</evidence>
<dbReference type="InterPro" id="IPR000873">
    <property type="entry name" value="AMP-dep_synth/lig_dom"/>
</dbReference>